<evidence type="ECO:0000313" key="2">
    <source>
        <dbReference type="Proteomes" id="UP001279012"/>
    </source>
</evidence>
<protein>
    <submittedName>
        <fullName evidence="1">L,D-transpeptidase</fullName>
    </submittedName>
</protein>
<gene>
    <name evidence="1" type="ORF">SJ059_29345</name>
</gene>
<dbReference type="Proteomes" id="UP001279012">
    <property type="component" value="Unassembled WGS sequence"/>
</dbReference>
<dbReference type="InterPro" id="IPR052905">
    <property type="entry name" value="LD-transpeptidase_YkuD-like"/>
</dbReference>
<feature type="non-terminal residue" evidence="1">
    <location>
        <position position="1"/>
    </location>
</feature>
<proteinExistence type="predicted"/>
<feature type="non-terminal residue" evidence="1">
    <location>
        <position position="89"/>
    </location>
</feature>
<organism evidence="1 2">
    <name type="scientific">Klebsiella aerogenes</name>
    <name type="common">Enterobacter aerogenes</name>
    <dbReference type="NCBI Taxonomy" id="548"/>
    <lineage>
        <taxon>Bacteria</taxon>
        <taxon>Pseudomonadati</taxon>
        <taxon>Pseudomonadota</taxon>
        <taxon>Gammaproteobacteria</taxon>
        <taxon>Enterobacterales</taxon>
        <taxon>Enterobacteriaceae</taxon>
        <taxon>Klebsiella/Raoultella group</taxon>
        <taxon>Klebsiella</taxon>
    </lineage>
</organism>
<reference evidence="1" key="1">
    <citation type="submission" date="2023-11" db="EMBL/GenBank/DDBJ databases">
        <title>Detection of rare carbapenemases in Enterobacterales - comparison of two colorimetric and two CIM-based carbapenemase assays.</title>
        <authorList>
            <person name="Schaffarczyk L."/>
            <person name="Noster J."/>
            <person name="Stelzer Y."/>
            <person name="Sattler J."/>
            <person name="Gatermann S."/>
            <person name="Hamprecht A."/>
        </authorList>
    </citation>
    <scope>NUCLEOTIDE SEQUENCE</scope>
    <source>
        <strain evidence="1">CIM-Cont-037</strain>
    </source>
</reference>
<comment type="caution">
    <text evidence="1">The sequence shown here is derived from an EMBL/GenBank/DDBJ whole genome shotgun (WGS) entry which is preliminary data.</text>
</comment>
<dbReference type="AlphaFoldDB" id="A0AAW9EE96"/>
<sequence>DTLNSPSVSKQEVSTKLQSWLPSEYKPLYFKQLVDVYQSNDLALIWQDEQITKQLEQQLAEVALTGIQPQFGRWLTLLETAQLTPEARD</sequence>
<name>A0AAW9EE96_KLEAE</name>
<accession>A0AAW9EE96</accession>
<dbReference type="EMBL" id="JAWZZT010001029">
    <property type="protein sequence ID" value="MDX7018533.1"/>
    <property type="molecule type" value="Genomic_DNA"/>
</dbReference>
<evidence type="ECO:0000313" key="1">
    <source>
        <dbReference type="EMBL" id="MDX7018533.1"/>
    </source>
</evidence>
<dbReference type="PANTHER" id="PTHR41533">
    <property type="entry name" value="L,D-TRANSPEPTIDASE HI_1667-RELATED"/>
    <property type="match status" value="1"/>
</dbReference>
<dbReference type="PANTHER" id="PTHR41533:SF1">
    <property type="entry name" value="L,D-TRANSPEPTIDASE YCBB-RELATED"/>
    <property type="match status" value="1"/>
</dbReference>